<protein>
    <recommendedName>
        <fullName evidence="1">F-box domain-containing protein</fullName>
    </recommendedName>
</protein>
<feature type="domain" description="F-box" evidence="1">
    <location>
        <begin position="5"/>
        <end position="54"/>
    </location>
</feature>
<reference evidence="2 3" key="1">
    <citation type="journal article" date="2012" name="PLoS Pathog.">
        <title>Diverse lifestyles and strategies of plant pathogenesis encoded in the genomes of eighteen Dothideomycetes fungi.</title>
        <authorList>
            <person name="Ohm R.A."/>
            <person name="Feau N."/>
            <person name="Henrissat B."/>
            <person name="Schoch C.L."/>
            <person name="Horwitz B.A."/>
            <person name="Barry K.W."/>
            <person name="Condon B.J."/>
            <person name="Copeland A.C."/>
            <person name="Dhillon B."/>
            <person name="Glaser F."/>
            <person name="Hesse C.N."/>
            <person name="Kosti I."/>
            <person name="LaButti K."/>
            <person name="Lindquist E.A."/>
            <person name="Lucas S."/>
            <person name="Salamov A.A."/>
            <person name="Bradshaw R.E."/>
            <person name="Ciuffetti L."/>
            <person name="Hamelin R.C."/>
            <person name="Kema G.H.J."/>
            <person name="Lawrence C."/>
            <person name="Scott J.A."/>
            <person name="Spatafora J.W."/>
            <person name="Turgeon B.G."/>
            <person name="de Wit P.J.G.M."/>
            <person name="Zhong S."/>
            <person name="Goodwin S.B."/>
            <person name="Grigoriev I.V."/>
        </authorList>
    </citation>
    <scope>NUCLEOTIDE SEQUENCE [LARGE SCALE GENOMIC DNA]</scope>
    <source>
        <strain evidence="2 3">UAMH 10762</strain>
    </source>
</reference>
<dbReference type="PROSITE" id="PS50181">
    <property type="entry name" value="FBOX"/>
    <property type="match status" value="1"/>
</dbReference>
<name>M2NCT9_BAUPA</name>
<dbReference type="AlphaFoldDB" id="M2NCT9"/>
<dbReference type="eggNOG" id="ENOG502SWQM">
    <property type="taxonomic scope" value="Eukaryota"/>
</dbReference>
<proteinExistence type="predicted"/>
<dbReference type="STRING" id="717646.M2NCT9"/>
<dbReference type="KEGG" id="bcom:BAUCODRAFT_435168"/>
<keyword evidence="3" id="KW-1185">Reference proteome</keyword>
<evidence type="ECO:0000313" key="3">
    <source>
        <dbReference type="Proteomes" id="UP000011761"/>
    </source>
</evidence>
<evidence type="ECO:0000313" key="2">
    <source>
        <dbReference type="EMBL" id="EMC96994.1"/>
    </source>
</evidence>
<dbReference type="HOGENOM" id="CLU_523759_0_0_1"/>
<dbReference type="InterPro" id="IPR001810">
    <property type="entry name" value="F-box_dom"/>
</dbReference>
<dbReference type="Pfam" id="PF00646">
    <property type="entry name" value="F-box"/>
    <property type="match status" value="1"/>
</dbReference>
<organism evidence="2 3">
    <name type="scientific">Baudoinia panamericana (strain UAMH 10762)</name>
    <name type="common">Angels' share fungus</name>
    <name type="synonym">Baudoinia compniacensis (strain UAMH 10762)</name>
    <dbReference type="NCBI Taxonomy" id="717646"/>
    <lineage>
        <taxon>Eukaryota</taxon>
        <taxon>Fungi</taxon>
        <taxon>Dikarya</taxon>
        <taxon>Ascomycota</taxon>
        <taxon>Pezizomycotina</taxon>
        <taxon>Dothideomycetes</taxon>
        <taxon>Dothideomycetidae</taxon>
        <taxon>Mycosphaerellales</taxon>
        <taxon>Teratosphaeriaceae</taxon>
        <taxon>Baudoinia</taxon>
    </lineage>
</organism>
<dbReference type="GeneID" id="19114293"/>
<dbReference type="OrthoDB" id="5279008at2759"/>
<dbReference type="OMA" id="WHTDTSD"/>
<dbReference type="EMBL" id="KB445554">
    <property type="protein sequence ID" value="EMC96994.1"/>
    <property type="molecule type" value="Genomic_DNA"/>
</dbReference>
<evidence type="ECO:0000259" key="1">
    <source>
        <dbReference type="PROSITE" id="PS50181"/>
    </source>
</evidence>
<gene>
    <name evidence="2" type="ORF">BAUCODRAFT_435168</name>
</gene>
<dbReference type="Proteomes" id="UP000011761">
    <property type="component" value="Unassembled WGS sequence"/>
</dbReference>
<sequence length="503" mass="58406">MTSSTNNILDLPAELLVLIVRFLEDEDVFTLRIVSRTVEQTVFKYFAKRFFRKKGFMITTPSLDVLQQISQQDQLKPYVQHVWFNPDCYTYVEPDCAPEAVDDDTGWRRHRRPEDEAKYKAYLSCHSDHIRLLRKPSKGLENLLTTALQQLPNLKIIGMRRSEDHKPWGWRTLKDSIGEDPRVTGPTPSGPQYSLSGPTLLFLFLVRAVAASNIVIRRFYTDAIELDNIRPAQLPQDLLSKACSSIWYLEINITKAWLANSDNHVLCDTLDDPASYGRGLISLLRATTNLKELGLQLFPDQRSLRTHNLAYQHPSDWQKTYPYLCFTALALNVQLVHLTRIKLERIITRSDTLISFLIPSAPHLTSLKLRDIRLLSHSNFREPWRKFLTFLLDSCPQLKYMFFYRLLHSRGGISFLENPPLPLPLSETDPTTGAPNPSFSEGEETDAQEFFLKYEHIALRASGREEVRRKLEVVRERHWYLKPIMGYQLDEDLWHTDTSDEEW</sequence>
<dbReference type="RefSeq" id="XP_007675589.1">
    <property type="nucleotide sequence ID" value="XM_007677399.1"/>
</dbReference>
<accession>M2NCT9</accession>